<sequence>MRRVTTALIVMAATVAAAVAAPGGGVVADDLALYNAAVGDAEARNRAALLAIAERDRPRARAALAALREAFTALADRFGKSHILALKGEPDGVTIMVDVPMRIVTAQMMIDFGRPDVAASSLLAVCRLLVSLHVPPDPSASAACEADRPDRP</sequence>
<comment type="caution">
    <text evidence="2">The sequence shown here is derived from an EMBL/GenBank/DDBJ whole genome shotgun (WGS) entry which is preliminary data.</text>
</comment>
<evidence type="ECO:0000256" key="1">
    <source>
        <dbReference type="SAM" id="SignalP"/>
    </source>
</evidence>
<organism evidence="2 3">
    <name type="scientific">Rhodoplanes tepidamans</name>
    <name type="common">Rhodoplanes cryptolactis</name>
    <dbReference type="NCBI Taxonomy" id="200616"/>
    <lineage>
        <taxon>Bacteria</taxon>
        <taxon>Pseudomonadati</taxon>
        <taxon>Pseudomonadota</taxon>
        <taxon>Alphaproteobacteria</taxon>
        <taxon>Hyphomicrobiales</taxon>
        <taxon>Nitrobacteraceae</taxon>
        <taxon>Rhodoplanes</taxon>
    </lineage>
</organism>
<feature type="signal peptide" evidence="1">
    <location>
        <begin position="1"/>
        <end position="20"/>
    </location>
</feature>
<accession>A0ABT5J938</accession>
<evidence type="ECO:0000313" key="2">
    <source>
        <dbReference type="EMBL" id="MDC7785916.1"/>
    </source>
</evidence>
<name>A0ABT5J938_RHOTP</name>
<dbReference type="RefSeq" id="WP_272776759.1">
    <property type="nucleotide sequence ID" value="NZ_JAQQLI010000011.1"/>
</dbReference>
<protein>
    <submittedName>
        <fullName evidence="2">Uncharacterized protein</fullName>
    </submittedName>
</protein>
<keyword evidence="3" id="KW-1185">Reference proteome</keyword>
<gene>
    <name evidence="2" type="ORF">PQJ73_09505</name>
</gene>
<feature type="chain" id="PRO_5045879567" evidence="1">
    <location>
        <begin position="21"/>
        <end position="152"/>
    </location>
</feature>
<reference evidence="2" key="2">
    <citation type="submission" date="2023-02" db="EMBL/GenBank/DDBJ databases">
        <authorList>
            <person name="Rayyan A."/>
            <person name="Meyer T."/>
            <person name="Kyndt J.A."/>
        </authorList>
    </citation>
    <scope>NUCLEOTIDE SEQUENCE</scope>
    <source>
        <strain evidence="2">DSM 9987</strain>
    </source>
</reference>
<reference evidence="2" key="1">
    <citation type="journal article" date="2023" name="Microbiol Resour">
        <title>Genome Sequences of Rhodoplanes serenus and Two Thermotolerant Strains, Rhodoplanes tepidamans and 'Rhodoplanes cryptolactis,' Further Refine the Genus.</title>
        <authorList>
            <person name="Rayyan A.A."/>
            <person name="Kyndt J.A."/>
        </authorList>
    </citation>
    <scope>NUCLEOTIDE SEQUENCE</scope>
    <source>
        <strain evidence="2">DSM 9987</strain>
    </source>
</reference>
<dbReference type="EMBL" id="JAQQLI010000011">
    <property type="protein sequence ID" value="MDC7785916.1"/>
    <property type="molecule type" value="Genomic_DNA"/>
</dbReference>
<keyword evidence="1" id="KW-0732">Signal</keyword>
<proteinExistence type="predicted"/>
<dbReference type="Proteomes" id="UP001165652">
    <property type="component" value="Unassembled WGS sequence"/>
</dbReference>
<evidence type="ECO:0000313" key="3">
    <source>
        <dbReference type="Proteomes" id="UP001165652"/>
    </source>
</evidence>